<dbReference type="OrthoDB" id="2290206at2"/>
<dbReference type="InterPro" id="IPR006119">
    <property type="entry name" value="Resolv_N"/>
</dbReference>
<sequence length="249" mass="28289">MRTSVSILLRFRLSSESSTNERLMKNFIAYYRVSTKKQGRSGLGLEAQVEIVKQHIATSGQVVAEYTEVESGKKNNRQGLKQALQHCQTSGATLIIAKLDRLSRDVEFIFSLKNSRVDFICCDIPDCNTLTLGIFATMAQYERERISQRITDALKAKKARGEVWNTSNTFTDEARAKAYQAISDNARQADYINNVLDTILLMREKGSSYRDIAAHLNMRGRTTRNGKPFTSVQVRRIEVRHNELIYRAA</sequence>
<proteinExistence type="predicted"/>
<evidence type="ECO:0000313" key="5">
    <source>
        <dbReference type="Proteomes" id="UP000271010"/>
    </source>
</evidence>
<dbReference type="AlphaFoldDB" id="A0A3M9N4A7"/>
<dbReference type="SMART" id="SM00857">
    <property type="entry name" value="Resolvase"/>
    <property type="match status" value="1"/>
</dbReference>
<keyword evidence="1" id="KW-0238">DNA-binding</keyword>
<evidence type="ECO:0000256" key="1">
    <source>
        <dbReference type="ARBA" id="ARBA00023125"/>
    </source>
</evidence>
<organism evidence="4 5">
    <name type="scientific">Rufibacter immobilis</name>
    <dbReference type="NCBI Taxonomy" id="1348778"/>
    <lineage>
        <taxon>Bacteria</taxon>
        <taxon>Pseudomonadati</taxon>
        <taxon>Bacteroidota</taxon>
        <taxon>Cytophagia</taxon>
        <taxon>Cytophagales</taxon>
        <taxon>Hymenobacteraceae</taxon>
        <taxon>Rufibacter</taxon>
    </lineage>
</organism>
<dbReference type="Pfam" id="PF00239">
    <property type="entry name" value="Resolvase"/>
    <property type="match status" value="1"/>
</dbReference>
<dbReference type="EMBL" id="RJJE01000002">
    <property type="protein sequence ID" value="RNI32245.1"/>
    <property type="molecule type" value="Genomic_DNA"/>
</dbReference>
<protein>
    <submittedName>
        <fullName evidence="4">Recombinase family protein</fullName>
    </submittedName>
</protein>
<dbReference type="Proteomes" id="UP000271010">
    <property type="component" value="Unassembled WGS sequence"/>
</dbReference>
<dbReference type="SUPFAM" id="SSF53041">
    <property type="entry name" value="Resolvase-like"/>
    <property type="match status" value="1"/>
</dbReference>
<reference evidence="4 5" key="1">
    <citation type="submission" date="2018-11" db="EMBL/GenBank/DDBJ databases">
        <title>Rufibacter latericius sp. nov., isolated from water in Baiyang Lake.</title>
        <authorList>
            <person name="Yang Y."/>
        </authorList>
    </citation>
    <scope>NUCLEOTIDE SEQUENCE [LARGE SCALE GENOMIC DNA]</scope>
    <source>
        <strain evidence="4 5">MCC P1</strain>
    </source>
</reference>
<keyword evidence="5" id="KW-1185">Reference proteome</keyword>
<name>A0A3M9N4A7_9BACT</name>
<keyword evidence="2" id="KW-0233">DNA recombination</keyword>
<dbReference type="InterPro" id="IPR036162">
    <property type="entry name" value="Resolvase-like_N_sf"/>
</dbReference>
<dbReference type="GO" id="GO:0000150">
    <property type="term" value="F:DNA strand exchange activity"/>
    <property type="evidence" value="ECO:0007669"/>
    <property type="project" value="InterPro"/>
</dbReference>
<feature type="domain" description="Resolvase/invertase-type recombinase catalytic" evidence="3">
    <location>
        <begin position="26"/>
        <end position="161"/>
    </location>
</feature>
<dbReference type="PANTHER" id="PTHR30461:SF2">
    <property type="entry name" value="SERINE RECOMBINASE PINE-RELATED"/>
    <property type="match status" value="1"/>
</dbReference>
<comment type="caution">
    <text evidence="4">The sequence shown here is derived from an EMBL/GenBank/DDBJ whole genome shotgun (WGS) entry which is preliminary data.</text>
</comment>
<dbReference type="InterPro" id="IPR050639">
    <property type="entry name" value="SSR_resolvase"/>
</dbReference>
<dbReference type="PROSITE" id="PS51736">
    <property type="entry name" value="RECOMBINASES_3"/>
    <property type="match status" value="1"/>
</dbReference>
<dbReference type="PANTHER" id="PTHR30461">
    <property type="entry name" value="DNA-INVERTASE FROM LAMBDOID PROPHAGE"/>
    <property type="match status" value="1"/>
</dbReference>
<accession>A0A3M9N4A7</accession>
<dbReference type="GO" id="GO:0003677">
    <property type="term" value="F:DNA binding"/>
    <property type="evidence" value="ECO:0007669"/>
    <property type="project" value="UniProtKB-KW"/>
</dbReference>
<gene>
    <name evidence="4" type="ORF">EFA69_02650</name>
</gene>
<evidence type="ECO:0000313" key="4">
    <source>
        <dbReference type="EMBL" id="RNI32245.1"/>
    </source>
</evidence>
<evidence type="ECO:0000259" key="3">
    <source>
        <dbReference type="PROSITE" id="PS51736"/>
    </source>
</evidence>
<evidence type="ECO:0000256" key="2">
    <source>
        <dbReference type="ARBA" id="ARBA00023172"/>
    </source>
</evidence>
<dbReference type="Gene3D" id="3.40.50.1390">
    <property type="entry name" value="Resolvase, N-terminal catalytic domain"/>
    <property type="match status" value="1"/>
</dbReference>
<dbReference type="CDD" id="cd00338">
    <property type="entry name" value="Ser_Recombinase"/>
    <property type="match status" value="1"/>
</dbReference>